<sequence length="46" mass="5207">MPAPRFAAAYRGLALPMHSFFIRNFGGKTCAKTIALIYFICEVFHK</sequence>
<evidence type="ECO:0000313" key="2">
    <source>
        <dbReference type="Proteomes" id="UP000465778"/>
    </source>
</evidence>
<reference evidence="1 2" key="1">
    <citation type="journal article" date="2020" name="G3 (Bethesda)">
        <title>Whole Genome Sequencing and Comparative Genomics of Two Nematicidal Bacillus Strains Reveals a Wide Range of Possible Virulence Factors.</title>
        <authorList>
            <person name="Susic N."/>
            <person name="Janezic S."/>
            <person name="Rupnik M."/>
            <person name="Geric Stare B."/>
        </authorList>
    </citation>
    <scope>NUCLEOTIDE SEQUENCE [LARGE SCALE GENOMIC DNA]</scope>
    <source>
        <strain evidence="1 2">I-1582</strain>
    </source>
</reference>
<proteinExistence type="predicted"/>
<organism evidence="1 2">
    <name type="scientific">Cytobacillus firmus</name>
    <name type="common">Bacillus firmus</name>
    <dbReference type="NCBI Taxonomy" id="1399"/>
    <lineage>
        <taxon>Bacteria</taxon>
        <taxon>Bacillati</taxon>
        <taxon>Bacillota</taxon>
        <taxon>Bacilli</taxon>
        <taxon>Bacillales</taxon>
        <taxon>Bacillaceae</taxon>
        <taxon>Cytobacillus</taxon>
    </lineage>
</organism>
<name>A0A800MUY0_CYTFI</name>
<comment type="caution">
    <text evidence="1">The sequence shown here is derived from an EMBL/GenBank/DDBJ whole genome shotgun (WGS) entry which is preliminary data.</text>
</comment>
<accession>A0A800MUY0</accession>
<gene>
    <name evidence="1" type="ORF">KIS1582_3443</name>
</gene>
<protein>
    <submittedName>
        <fullName evidence="1">Uncharacterized protein</fullName>
    </submittedName>
</protein>
<dbReference type="Proteomes" id="UP000465778">
    <property type="component" value="Unassembled WGS sequence"/>
</dbReference>
<dbReference type="AlphaFoldDB" id="A0A800MUY0"/>
<dbReference type="EMBL" id="VDEM01000047">
    <property type="protein sequence ID" value="KAF0822750.1"/>
    <property type="molecule type" value="Genomic_DNA"/>
</dbReference>
<evidence type="ECO:0000313" key="1">
    <source>
        <dbReference type="EMBL" id="KAF0822750.1"/>
    </source>
</evidence>